<dbReference type="GO" id="GO:0003735">
    <property type="term" value="F:structural constituent of ribosome"/>
    <property type="evidence" value="ECO:0007669"/>
    <property type="project" value="InterPro"/>
</dbReference>
<evidence type="ECO:0000256" key="1">
    <source>
        <dbReference type="ARBA" id="ARBA00006598"/>
    </source>
</evidence>
<organism evidence="8 9">
    <name type="scientific">Pseudonocardia endophytica</name>
    <dbReference type="NCBI Taxonomy" id="401976"/>
    <lineage>
        <taxon>Bacteria</taxon>
        <taxon>Bacillati</taxon>
        <taxon>Actinomycetota</taxon>
        <taxon>Actinomycetes</taxon>
        <taxon>Pseudonocardiales</taxon>
        <taxon>Pseudonocardiaceae</taxon>
        <taxon>Pseudonocardia</taxon>
    </lineage>
</organism>
<dbReference type="GO" id="GO:0022625">
    <property type="term" value="C:cytosolic large ribosomal subunit"/>
    <property type="evidence" value="ECO:0007669"/>
    <property type="project" value="TreeGrafter"/>
</dbReference>
<dbReference type="InterPro" id="IPR021137">
    <property type="entry name" value="Ribosomal_bL35-like"/>
</dbReference>
<name>A0A4R1HQ48_PSEEN</name>
<dbReference type="PANTHER" id="PTHR33343:SF1">
    <property type="entry name" value="LARGE RIBOSOMAL SUBUNIT PROTEIN BL35M"/>
    <property type="match status" value="1"/>
</dbReference>
<evidence type="ECO:0000256" key="2">
    <source>
        <dbReference type="ARBA" id="ARBA00022980"/>
    </source>
</evidence>
<keyword evidence="2 5" id="KW-0689">Ribosomal protein</keyword>
<dbReference type="Gene3D" id="4.10.410.60">
    <property type="match status" value="1"/>
</dbReference>
<dbReference type="HAMAP" id="MF_00514">
    <property type="entry name" value="Ribosomal_bL35"/>
    <property type="match status" value="1"/>
</dbReference>
<sequence length="64" mass="7345">MPKNKTHKGTAKRIRTTGSGKLQRQQTGLRHRLEVKSRKEKRDLSGVVDVAKPDQKRIKKLLGR</sequence>
<dbReference type="InterPro" id="IPR037229">
    <property type="entry name" value="Ribosomal_bL35_sf"/>
</dbReference>
<accession>A0A4R1HQ48</accession>
<reference evidence="8 9" key="1">
    <citation type="submission" date="2019-03" db="EMBL/GenBank/DDBJ databases">
        <title>Sequencing the genomes of 1000 actinobacteria strains.</title>
        <authorList>
            <person name="Klenk H.-P."/>
        </authorList>
    </citation>
    <scope>NUCLEOTIDE SEQUENCE [LARGE SCALE GENOMIC DNA]</scope>
    <source>
        <strain evidence="8 9">DSM 44969</strain>
    </source>
</reference>
<dbReference type="PRINTS" id="PR00064">
    <property type="entry name" value="RIBOSOMALL35"/>
</dbReference>
<evidence type="ECO:0000256" key="3">
    <source>
        <dbReference type="ARBA" id="ARBA00023274"/>
    </source>
</evidence>
<evidence type="ECO:0000313" key="8">
    <source>
        <dbReference type="EMBL" id="TCK24707.1"/>
    </source>
</evidence>
<proteinExistence type="inferred from homology"/>
<feature type="compositionally biased region" description="Basic and acidic residues" evidence="7">
    <location>
        <begin position="31"/>
        <end position="44"/>
    </location>
</feature>
<gene>
    <name evidence="5" type="primary">rpmI</name>
    <name evidence="8" type="ORF">EV378_0497</name>
</gene>
<dbReference type="Pfam" id="PF01632">
    <property type="entry name" value="Ribosomal_L35p"/>
    <property type="match status" value="1"/>
</dbReference>
<comment type="caution">
    <text evidence="8">The sequence shown here is derived from an EMBL/GenBank/DDBJ whole genome shotgun (WGS) entry which is preliminary data.</text>
</comment>
<keyword evidence="3 5" id="KW-0687">Ribonucleoprotein</keyword>
<dbReference type="InterPro" id="IPR001706">
    <property type="entry name" value="Ribosomal_bL35"/>
</dbReference>
<dbReference type="PANTHER" id="PTHR33343">
    <property type="entry name" value="54S RIBOSOMAL PROTEIN BL35M"/>
    <property type="match status" value="1"/>
</dbReference>
<evidence type="ECO:0000313" key="9">
    <source>
        <dbReference type="Proteomes" id="UP000295560"/>
    </source>
</evidence>
<feature type="compositionally biased region" description="Polar residues" evidence="7">
    <location>
        <begin position="16"/>
        <end position="28"/>
    </location>
</feature>
<feature type="compositionally biased region" description="Basic residues" evidence="7">
    <location>
        <begin position="1"/>
        <end position="15"/>
    </location>
</feature>
<dbReference type="NCBIfam" id="TIGR00001">
    <property type="entry name" value="rpmI_bact"/>
    <property type="match status" value="1"/>
</dbReference>
<protein>
    <recommendedName>
        <fullName evidence="4 5">Large ribosomal subunit protein bL35</fullName>
    </recommendedName>
</protein>
<keyword evidence="9" id="KW-1185">Reference proteome</keyword>
<dbReference type="RefSeq" id="WP_132421126.1">
    <property type="nucleotide sequence ID" value="NZ_SMFZ01000001.1"/>
</dbReference>
<dbReference type="FunFam" id="4.10.410.60:FF:000001">
    <property type="entry name" value="50S ribosomal protein L35"/>
    <property type="match status" value="1"/>
</dbReference>
<evidence type="ECO:0000256" key="5">
    <source>
        <dbReference type="HAMAP-Rule" id="MF_00514"/>
    </source>
</evidence>
<feature type="region of interest" description="Disordered" evidence="7">
    <location>
        <begin position="1"/>
        <end position="48"/>
    </location>
</feature>
<dbReference type="Proteomes" id="UP000295560">
    <property type="component" value="Unassembled WGS sequence"/>
</dbReference>
<dbReference type="SUPFAM" id="SSF143034">
    <property type="entry name" value="L35p-like"/>
    <property type="match status" value="1"/>
</dbReference>
<dbReference type="EMBL" id="SMFZ01000001">
    <property type="protein sequence ID" value="TCK24707.1"/>
    <property type="molecule type" value="Genomic_DNA"/>
</dbReference>
<evidence type="ECO:0000256" key="6">
    <source>
        <dbReference type="RuleBase" id="RU000568"/>
    </source>
</evidence>
<dbReference type="AlphaFoldDB" id="A0A4R1HQ48"/>
<comment type="similarity">
    <text evidence="1 5 6">Belongs to the bacterial ribosomal protein bL35 family.</text>
</comment>
<dbReference type="OrthoDB" id="9804851at2"/>
<evidence type="ECO:0000256" key="7">
    <source>
        <dbReference type="SAM" id="MobiDB-lite"/>
    </source>
</evidence>
<evidence type="ECO:0000256" key="4">
    <source>
        <dbReference type="ARBA" id="ARBA00071664"/>
    </source>
</evidence>
<dbReference type="GO" id="GO:0006412">
    <property type="term" value="P:translation"/>
    <property type="evidence" value="ECO:0007669"/>
    <property type="project" value="UniProtKB-UniRule"/>
</dbReference>